<gene>
    <name evidence="2" type="ORF">ACFQ4P_06510</name>
</gene>
<reference evidence="3" key="1">
    <citation type="journal article" date="2019" name="Int. J. Syst. Evol. Microbiol.">
        <title>The Global Catalogue of Microorganisms (GCM) 10K type strain sequencing project: providing services to taxonomists for standard genome sequencing and annotation.</title>
        <authorList>
            <consortium name="The Broad Institute Genomics Platform"/>
            <consortium name="The Broad Institute Genome Sequencing Center for Infectious Disease"/>
            <person name="Wu L."/>
            <person name="Ma J."/>
        </authorList>
    </citation>
    <scope>NUCLEOTIDE SEQUENCE [LARGE SCALE GENOMIC DNA]</scope>
    <source>
        <strain evidence="3">CCM 8980</strain>
    </source>
</reference>
<sequence>MRLKRFWERHILLLAFLLPCLVMGVYFIVRGVWPFGNSSVLTVDMGQQYIDFYSYYRQTLLGHPGQLFYAFNNALGGDMFGTWAYYLASPFNLVLLLFPKTMLDLAVAVMTLLKYGAAGLTMAYYLRRRGWRSLWPATFGFAYALSGWMVANQLNLMWFDGAVFLPLVLDGVERLIEERRPFRFIFWLTVAIVSNYYMGYMICLFVVGYFFWAASARKRAWKLRVKEFLRFAGASLLAGAASAVLLLPTLFQLTQSKGTYTIKTIHWKFEYQPWKMLGKFFAGSFNFDQMPNGQPNVFVGSLVVIAFVLYFVLGKIRWQERLTALVWTGILALSLMFEPLDLLWHGMQFPVWYNYRFSFVVCAWLILLAARALRFLPDGINVWQLALSLAVVLALCGMVWLNVDQFPYLSDQQVLTTFLFSVAAIVLLSVRADQRKWTPLLFMVLILGESTSNMALSLNQISYVSHSDYHTYTEALREGVDKLNVTTPDRIGKTVLRTKNDAMQVGYWGTDQFSSLFEPSVPQFFGNIGQSAGDNFAAYTNGTVITDALLDIRYWLTPRTDVIATSESPFLPPLSPRPDLQRETHRGQTRWLTGYENDNALGLGFAASDQILKTKLIDGMPVTNQEMIMAALTDRDYQTLFDKIDLAKPAIKGGTWSAGIVSKKKIASTTTVTYTFEATSSDPYYLKIGSDFTDNLVSLTQNGVAVPIYDTFRDSELLNITPGEIGKKQTLVFTLNKDTANFSSVVLYRLDQSKVTADLATLKQSPWRIDDSGARHLSGTVSITKKNQVLMTTVPTSPGWHVTVDGQAVTPHKVLGLFMALELSRGTHRISMTYTPPYLWVGLVVTVIALLLILLWWWLTPRGRHSRGAIRPE</sequence>
<dbReference type="PANTHER" id="PTHR38454">
    <property type="entry name" value="INTEGRAL MEMBRANE PROTEIN-RELATED"/>
    <property type="match status" value="1"/>
</dbReference>
<dbReference type="PANTHER" id="PTHR38454:SF1">
    <property type="entry name" value="INTEGRAL MEMBRANE PROTEIN"/>
    <property type="match status" value="1"/>
</dbReference>
<organism evidence="2 3">
    <name type="scientific">Lacticaseibacillus mingshuiensis</name>
    <dbReference type="NCBI Taxonomy" id="2799574"/>
    <lineage>
        <taxon>Bacteria</taxon>
        <taxon>Bacillati</taxon>
        <taxon>Bacillota</taxon>
        <taxon>Bacilli</taxon>
        <taxon>Lactobacillales</taxon>
        <taxon>Lactobacillaceae</taxon>
        <taxon>Lacticaseibacillus</taxon>
    </lineage>
</organism>
<feature type="transmembrane region" description="Helical" evidence="1">
    <location>
        <begin position="353"/>
        <end position="370"/>
    </location>
</feature>
<keyword evidence="3" id="KW-1185">Reference proteome</keyword>
<proteinExistence type="predicted"/>
<name>A0ABW4CGG9_9LACO</name>
<evidence type="ECO:0000313" key="2">
    <source>
        <dbReference type="EMBL" id="MFD1429897.1"/>
    </source>
</evidence>
<evidence type="ECO:0000256" key="1">
    <source>
        <dbReference type="SAM" id="Phobius"/>
    </source>
</evidence>
<protein>
    <submittedName>
        <fullName evidence="2">YfhO family protein</fullName>
    </submittedName>
</protein>
<feature type="transmembrane region" description="Helical" evidence="1">
    <location>
        <begin position="12"/>
        <end position="33"/>
    </location>
</feature>
<feature type="transmembrane region" description="Helical" evidence="1">
    <location>
        <begin position="325"/>
        <end position="347"/>
    </location>
</feature>
<feature type="transmembrane region" description="Helical" evidence="1">
    <location>
        <begin position="133"/>
        <end position="151"/>
    </location>
</feature>
<keyword evidence="1" id="KW-1133">Transmembrane helix</keyword>
<feature type="transmembrane region" description="Helical" evidence="1">
    <location>
        <begin position="838"/>
        <end position="859"/>
    </location>
</feature>
<evidence type="ECO:0000313" key="3">
    <source>
        <dbReference type="Proteomes" id="UP001597196"/>
    </source>
</evidence>
<feature type="transmembrane region" description="Helical" evidence="1">
    <location>
        <begin position="105"/>
        <end position="126"/>
    </location>
</feature>
<feature type="transmembrane region" description="Helical" evidence="1">
    <location>
        <begin position="295"/>
        <end position="313"/>
    </location>
</feature>
<dbReference type="Proteomes" id="UP001597196">
    <property type="component" value="Unassembled WGS sequence"/>
</dbReference>
<comment type="caution">
    <text evidence="2">The sequence shown here is derived from an EMBL/GenBank/DDBJ whole genome shotgun (WGS) entry which is preliminary data.</text>
</comment>
<keyword evidence="1" id="KW-0812">Transmembrane</keyword>
<feature type="transmembrane region" description="Helical" evidence="1">
    <location>
        <begin position="231"/>
        <end position="251"/>
    </location>
</feature>
<dbReference type="EMBL" id="JBHTOC010000008">
    <property type="protein sequence ID" value="MFD1429897.1"/>
    <property type="molecule type" value="Genomic_DNA"/>
</dbReference>
<dbReference type="Pfam" id="PF09586">
    <property type="entry name" value="YfhO"/>
    <property type="match status" value="1"/>
</dbReference>
<keyword evidence="1" id="KW-0472">Membrane</keyword>
<dbReference type="InterPro" id="IPR018580">
    <property type="entry name" value="Uncharacterised_YfhO"/>
</dbReference>
<dbReference type="RefSeq" id="WP_203628122.1">
    <property type="nucleotide sequence ID" value="NZ_BOLQ01000018.1"/>
</dbReference>
<accession>A0ABW4CGG9</accession>
<feature type="transmembrane region" description="Helical" evidence="1">
    <location>
        <begin position="382"/>
        <end position="401"/>
    </location>
</feature>
<feature type="transmembrane region" description="Helical" evidence="1">
    <location>
        <begin position="184"/>
        <end position="211"/>
    </location>
</feature>
<feature type="transmembrane region" description="Helical" evidence="1">
    <location>
        <begin position="413"/>
        <end position="430"/>
    </location>
</feature>